<accession>A0ABV9WCB5</accession>
<dbReference type="Pfam" id="PF09084">
    <property type="entry name" value="NMT1"/>
    <property type="match status" value="1"/>
</dbReference>
<name>A0ABV9WCB5_9ACTN</name>
<evidence type="ECO:0000259" key="2">
    <source>
        <dbReference type="Pfam" id="PF09084"/>
    </source>
</evidence>
<dbReference type="EMBL" id="JBHSIU010000085">
    <property type="protein sequence ID" value="MFC5005699.1"/>
    <property type="molecule type" value="Genomic_DNA"/>
</dbReference>
<dbReference type="Gene3D" id="3.40.190.10">
    <property type="entry name" value="Periplasmic binding protein-like II"/>
    <property type="match status" value="2"/>
</dbReference>
<dbReference type="PROSITE" id="PS51257">
    <property type="entry name" value="PROKAR_LIPOPROTEIN"/>
    <property type="match status" value="1"/>
</dbReference>
<evidence type="ECO:0000313" key="4">
    <source>
        <dbReference type="Proteomes" id="UP001595912"/>
    </source>
</evidence>
<keyword evidence="1" id="KW-0732">Signal</keyword>
<dbReference type="PANTHER" id="PTHR31528:SF15">
    <property type="entry name" value="RIBOFLAVIN-BINDING PROTEIN RIBY"/>
    <property type="match status" value="1"/>
</dbReference>
<dbReference type="RefSeq" id="WP_380126331.1">
    <property type="nucleotide sequence ID" value="NZ_JBHSIU010000085.1"/>
</dbReference>
<reference evidence="4" key="1">
    <citation type="journal article" date="2019" name="Int. J. Syst. Evol. Microbiol.">
        <title>The Global Catalogue of Microorganisms (GCM) 10K type strain sequencing project: providing services to taxonomists for standard genome sequencing and annotation.</title>
        <authorList>
            <consortium name="The Broad Institute Genomics Platform"/>
            <consortium name="The Broad Institute Genome Sequencing Center for Infectious Disease"/>
            <person name="Wu L."/>
            <person name="Ma J."/>
        </authorList>
    </citation>
    <scope>NUCLEOTIDE SEQUENCE [LARGE SCALE GENOMIC DNA]</scope>
    <source>
        <strain evidence="4">CGMCC 4.7152</strain>
    </source>
</reference>
<keyword evidence="4" id="KW-1185">Reference proteome</keyword>
<protein>
    <submittedName>
        <fullName evidence="3">ABC transporter substrate-binding protein</fullName>
    </submittedName>
</protein>
<dbReference type="InterPro" id="IPR015168">
    <property type="entry name" value="SsuA/THI5"/>
</dbReference>
<dbReference type="SUPFAM" id="SSF53850">
    <property type="entry name" value="Periplasmic binding protein-like II"/>
    <property type="match status" value="1"/>
</dbReference>
<feature type="signal peptide" evidence="1">
    <location>
        <begin position="1"/>
        <end position="22"/>
    </location>
</feature>
<evidence type="ECO:0000313" key="3">
    <source>
        <dbReference type="EMBL" id="MFC5005699.1"/>
    </source>
</evidence>
<gene>
    <name evidence="3" type="ORF">ACFPIJ_48730</name>
</gene>
<sequence length="339" mass="35800">MRSFIARTAAAVLLLSPIAGTAACGADKAAEPGKAAAGSEKLTLTLNWVPYGEHAPFYYGLKKGYYKAEGIDLEIKPGNGSGNVIKAVDQKQTDIGWADTPVLIRSVATGMKVKSVGVFLQKGPTSIQFLADKNIKSPADLKGKTVGGTPGDAIYVTFPAWLKANGVDPKDVKVVNVDAAGKIAALAEGRVDAIQGFFHDQSPTIEAKTNKKMDRLLYADWGMNLLGTGIVVHDDTLKAKSDLIKKFVRATQKSWAEAAKDVPGAVDAMAELADNEPAKAVLTKQLNLGLTLLDAGSGQPGVNAESKWTETLDIMAKNADLKDPGAPAKYWDKSFTAAS</sequence>
<feature type="domain" description="SsuA/THI5-like" evidence="2">
    <location>
        <begin position="53"/>
        <end position="261"/>
    </location>
</feature>
<evidence type="ECO:0000256" key="1">
    <source>
        <dbReference type="SAM" id="SignalP"/>
    </source>
</evidence>
<dbReference type="Proteomes" id="UP001595912">
    <property type="component" value="Unassembled WGS sequence"/>
</dbReference>
<dbReference type="InterPro" id="IPR027939">
    <property type="entry name" value="NMT1/THI5"/>
</dbReference>
<dbReference type="PANTHER" id="PTHR31528">
    <property type="entry name" value="4-AMINO-5-HYDROXYMETHYL-2-METHYLPYRIMIDINE PHOSPHATE SYNTHASE THI11-RELATED"/>
    <property type="match status" value="1"/>
</dbReference>
<feature type="chain" id="PRO_5046792219" evidence="1">
    <location>
        <begin position="23"/>
        <end position="339"/>
    </location>
</feature>
<proteinExistence type="predicted"/>
<organism evidence="3 4">
    <name type="scientific">Dactylosporangium cerinum</name>
    <dbReference type="NCBI Taxonomy" id="1434730"/>
    <lineage>
        <taxon>Bacteria</taxon>
        <taxon>Bacillati</taxon>
        <taxon>Actinomycetota</taxon>
        <taxon>Actinomycetes</taxon>
        <taxon>Micromonosporales</taxon>
        <taxon>Micromonosporaceae</taxon>
        <taxon>Dactylosporangium</taxon>
    </lineage>
</organism>
<comment type="caution">
    <text evidence="3">The sequence shown here is derived from an EMBL/GenBank/DDBJ whole genome shotgun (WGS) entry which is preliminary data.</text>
</comment>